<dbReference type="EMBL" id="JAUEPU010000047">
    <property type="protein sequence ID" value="KAK0486686.1"/>
    <property type="molecule type" value="Genomic_DNA"/>
</dbReference>
<dbReference type="Proteomes" id="UP001175228">
    <property type="component" value="Unassembled WGS sequence"/>
</dbReference>
<keyword evidence="2" id="KW-1185">Reference proteome</keyword>
<evidence type="ECO:0000313" key="2">
    <source>
        <dbReference type="Proteomes" id="UP001175228"/>
    </source>
</evidence>
<evidence type="ECO:0000313" key="1">
    <source>
        <dbReference type="EMBL" id="KAK0486686.1"/>
    </source>
</evidence>
<accession>A0AA39TFU8</accession>
<feature type="non-terminal residue" evidence="1">
    <location>
        <position position="122"/>
    </location>
</feature>
<evidence type="ECO:0008006" key="3">
    <source>
        <dbReference type="Google" id="ProtNLM"/>
    </source>
</evidence>
<feature type="non-terminal residue" evidence="1">
    <location>
        <position position="1"/>
    </location>
</feature>
<proteinExistence type="predicted"/>
<protein>
    <recommendedName>
        <fullName evidence="3">HTH CENPB-type domain-containing protein</fullName>
    </recommendedName>
</protein>
<reference evidence="1" key="1">
    <citation type="submission" date="2023-06" db="EMBL/GenBank/DDBJ databases">
        <authorList>
            <consortium name="Lawrence Berkeley National Laboratory"/>
            <person name="Ahrendt S."/>
            <person name="Sahu N."/>
            <person name="Indic B."/>
            <person name="Wong-Bajracharya J."/>
            <person name="Merenyi Z."/>
            <person name="Ke H.-M."/>
            <person name="Monk M."/>
            <person name="Kocsube S."/>
            <person name="Drula E."/>
            <person name="Lipzen A."/>
            <person name="Balint B."/>
            <person name="Henrissat B."/>
            <person name="Andreopoulos B."/>
            <person name="Martin F.M."/>
            <person name="Harder C.B."/>
            <person name="Rigling D."/>
            <person name="Ford K.L."/>
            <person name="Foster G.D."/>
            <person name="Pangilinan J."/>
            <person name="Papanicolaou A."/>
            <person name="Barry K."/>
            <person name="LaButti K."/>
            <person name="Viragh M."/>
            <person name="Koriabine M."/>
            <person name="Yan M."/>
            <person name="Riley R."/>
            <person name="Champramary S."/>
            <person name="Plett K.L."/>
            <person name="Tsai I.J."/>
            <person name="Slot J."/>
            <person name="Sipos G."/>
            <person name="Plett J."/>
            <person name="Nagy L.G."/>
            <person name="Grigoriev I.V."/>
        </authorList>
    </citation>
    <scope>NUCLEOTIDE SEQUENCE</scope>
    <source>
        <strain evidence="1">HWK02</strain>
    </source>
</reference>
<comment type="caution">
    <text evidence="1">The sequence shown here is derived from an EMBL/GenBank/DDBJ whole genome shotgun (WGS) entry which is preliminary data.</text>
</comment>
<sequence>RALSVTKKRQIFNETRDKWMDRAVHMYHEEQEKRAGEKKEGLRGVCLEMEELCWKEDKTRIHLDKQTLSQRIKGVKSQAKSNAERSKLTAEEEEALIDYALKIAHQGFPLDLQHIQDIANKI</sequence>
<gene>
    <name evidence="1" type="ORF">EDD18DRAFT_1046853</name>
</gene>
<name>A0AA39TFU8_9AGAR</name>
<dbReference type="AlphaFoldDB" id="A0AA39TFU8"/>
<organism evidence="1 2">
    <name type="scientific">Armillaria luteobubalina</name>
    <dbReference type="NCBI Taxonomy" id="153913"/>
    <lineage>
        <taxon>Eukaryota</taxon>
        <taxon>Fungi</taxon>
        <taxon>Dikarya</taxon>
        <taxon>Basidiomycota</taxon>
        <taxon>Agaricomycotina</taxon>
        <taxon>Agaricomycetes</taxon>
        <taxon>Agaricomycetidae</taxon>
        <taxon>Agaricales</taxon>
        <taxon>Marasmiineae</taxon>
        <taxon>Physalacriaceae</taxon>
        <taxon>Armillaria</taxon>
    </lineage>
</organism>